<dbReference type="Pfam" id="PF00132">
    <property type="entry name" value="Hexapep"/>
    <property type="match status" value="1"/>
</dbReference>
<reference evidence="2" key="2">
    <citation type="submission" date="2016-06" db="EMBL/GenBank/DDBJ databases">
        <authorList>
            <person name="Olsen C.W."/>
            <person name="Carey S."/>
            <person name="Hinshaw L."/>
            <person name="Karasin A.I."/>
        </authorList>
    </citation>
    <scope>NUCLEOTIDE SEQUENCE [LARGE SCALE GENOMIC DNA]</scope>
    <source>
        <strain evidence="2">PM4</strain>
    </source>
</reference>
<dbReference type="SUPFAM" id="SSF51161">
    <property type="entry name" value="Trimeric LpxA-like enzymes"/>
    <property type="match status" value="1"/>
</dbReference>
<dbReference type="EMBL" id="LT719092">
    <property type="protein sequence ID" value="SJK85118.1"/>
    <property type="molecule type" value="Genomic_DNA"/>
</dbReference>
<dbReference type="InterPro" id="IPR001451">
    <property type="entry name" value="Hexapep"/>
</dbReference>
<dbReference type="Proteomes" id="UP000187822">
    <property type="component" value="Chromosome I"/>
</dbReference>
<evidence type="ECO:0000313" key="2">
    <source>
        <dbReference type="EMBL" id="SJK85118.1"/>
    </source>
</evidence>
<dbReference type="RefSeq" id="WP_077076434.1">
    <property type="nucleotide sequence ID" value="NZ_LT671858.1"/>
</dbReference>
<dbReference type="KEGG" id="cdiv:CPM_1317"/>
<reference evidence="1 4" key="1">
    <citation type="submission" date="2016-04" db="EMBL/GenBank/DDBJ databases">
        <authorList>
            <person name="Evans L.H."/>
            <person name="Alamgir A."/>
            <person name="Owens N."/>
            <person name="Weber N.D."/>
            <person name="Virtaneva K."/>
            <person name="Barbian K."/>
            <person name="Babar A."/>
            <person name="Rosenke K."/>
        </authorList>
    </citation>
    <scope>NUCLEOTIDE SEQUENCE [LARGE SCALE GENOMIC DNA]</scope>
    <source>
        <strain evidence="1">S5</strain>
        <strain evidence="4">S5(T) (JCM 30642 \VKM B-2941)</strain>
    </source>
</reference>
<dbReference type="InterPro" id="IPR047324">
    <property type="entry name" value="LbH_gamma_CA-like"/>
</dbReference>
<dbReference type="InterPro" id="IPR050484">
    <property type="entry name" value="Transf_Hexapept/Carb_Anhydrase"/>
</dbReference>
<dbReference type="CDD" id="cd04645">
    <property type="entry name" value="LbH_gamma_CA_like"/>
    <property type="match status" value="1"/>
</dbReference>
<organism evidence="1 4">
    <name type="scientific">Cuniculiplasma divulgatum</name>
    <dbReference type="NCBI Taxonomy" id="1673428"/>
    <lineage>
        <taxon>Archaea</taxon>
        <taxon>Methanobacteriati</taxon>
        <taxon>Thermoplasmatota</taxon>
        <taxon>Thermoplasmata</taxon>
        <taxon>Thermoplasmatales</taxon>
        <taxon>Cuniculiplasmataceae</taxon>
        <taxon>Cuniculiplasma</taxon>
    </lineage>
</organism>
<evidence type="ECO:0000313" key="4">
    <source>
        <dbReference type="Proteomes" id="UP000195607"/>
    </source>
</evidence>
<protein>
    <submittedName>
        <fullName evidence="1">Carbonic anhydrase/acetyltransferase</fullName>
    </submittedName>
</protein>
<dbReference type="AlphaFoldDB" id="A0A1N5VB99"/>
<keyword evidence="3" id="KW-1185">Reference proteome</keyword>
<proteinExistence type="predicted"/>
<keyword evidence="1" id="KW-0808">Transferase</keyword>
<dbReference type="Proteomes" id="UP000195607">
    <property type="component" value="Chromosome I"/>
</dbReference>
<accession>A0A1N5VB99</accession>
<dbReference type="InterPro" id="IPR011004">
    <property type="entry name" value="Trimer_LpxA-like_sf"/>
</dbReference>
<evidence type="ECO:0000313" key="3">
    <source>
        <dbReference type="Proteomes" id="UP000187822"/>
    </source>
</evidence>
<dbReference type="EMBL" id="LT671858">
    <property type="protein sequence ID" value="SIM70421.1"/>
    <property type="molecule type" value="Genomic_DNA"/>
</dbReference>
<evidence type="ECO:0000313" key="1">
    <source>
        <dbReference type="EMBL" id="SIM70421.1"/>
    </source>
</evidence>
<dbReference type="PANTHER" id="PTHR13061:SF29">
    <property type="entry name" value="GAMMA CARBONIC ANHYDRASE-LIKE 1, MITOCHONDRIAL-RELATED"/>
    <property type="match status" value="1"/>
</dbReference>
<name>A0A1N5VB99_9ARCH</name>
<dbReference type="STRING" id="1673428.CPM_1317"/>
<gene>
    <name evidence="2" type="ORF">CPM_1317</name>
    <name evidence="1" type="ORF">CSP5_1318</name>
</gene>
<dbReference type="PANTHER" id="PTHR13061">
    <property type="entry name" value="DYNACTIN SUBUNIT P25"/>
    <property type="match status" value="1"/>
</dbReference>
<dbReference type="GeneID" id="41588565"/>
<reference evidence="3" key="3">
    <citation type="submission" date="2016-06" db="EMBL/GenBank/DDBJ databases">
        <authorList>
            <person name="Toshchakov V.S."/>
        </authorList>
    </citation>
    <scope>NUCLEOTIDE SEQUENCE [LARGE SCALE GENOMIC DNA]</scope>
    <source>
        <strain>PM4 (JCM 30641</strain>
        <strain evidence="3">\VKM B-2940)</strain>
    </source>
</reference>
<dbReference type="Gene3D" id="2.160.10.10">
    <property type="entry name" value="Hexapeptide repeat proteins"/>
    <property type="match status" value="1"/>
</dbReference>
<dbReference type="OrthoDB" id="10940at2157"/>
<sequence length="159" mass="16916">MNDVTIGKNTFISNMCSIRGRVRIGNNCSVFDFASIRGDLGSITIGDFSNVQDSVTIHCDPGYDVNIGQYVSIGHNAVVHGCTIGNNCLIGMGAIIMNGSVIGDGTVIAAGAVILENTKIPENSMVAGIPGKIRSNSNEYRKMAHTNAEDYVQLKDTYL</sequence>
<dbReference type="GO" id="GO:0016740">
    <property type="term" value="F:transferase activity"/>
    <property type="evidence" value="ECO:0007669"/>
    <property type="project" value="UniProtKB-KW"/>
</dbReference>